<dbReference type="PANTHER" id="PTHR47371:SF3">
    <property type="entry name" value="PHOSPHOGLYCEROL TRANSFERASE I"/>
    <property type="match status" value="1"/>
</dbReference>
<dbReference type="CDD" id="cd16015">
    <property type="entry name" value="LTA_synthase"/>
    <property type="match status" value="1"/>
</dbReference>
<accession>A0ABU5P9C1</accession>
<dbReference type="PIRSF" id="PIRSF005091">
    <property type="entry name" value="Mmb_sulf_HI1246"/>
    <property type="match status" value="1"/>
</dbReference>
<keyword evidence="4 6" id="KW-1133">Transmembrane helix</keyword>
<dbReference type="SUPFAM" id="SSF53649">
    <property type="entry name" value="Alkaline phosphatase-like"/>
    <property type="match status" value="1"/>
</dbReference>
<gene>
    <name evidence="8" type="ORF">SOP97_10670</name>
</gene>
<evidence type="ECO:0000256" key="6">
    <source>
        <dbReference type="SAM" id="Phobius"/>
    </source>
</evidence>
<dbReference type="InterPro" id="IPR017850">
    <property type="entry name" value="Alkaline_phosphatase_core_sf"/>
</dbReference>
<feature type="transmembrane region" description="Helical" evidence="6">
    <location>
        <begin position="141"/>
        <end position="160"/>
    </location>
</feature>
<keyword evidence="9" id="KW-1185">Reference proteome</keyword>
<evidence type="ECO:0000313" key="9">
    <source>
        <dbReference type="Proteomes" id="UP001292571"/>
    </source>
</evidence>
<organism evidence="8 9">
    <name type="scientific">Pseudomonas spirodelae</name>
    <dbReference type="NCBI Taxonomy" id="3101751"/>
    <lineage>
        <taxon>Bacteria</taxon>
        <taxon>Pseudomonadati</taxon>
        <taxon>Pseudomonadota</taxon>
        <taxon>Gammaproteobacteria</taxon>
        <taxon>Pseudomonadales</taxon>
        <taxon>Pseudomonadaceae</taxon>
        <taxon>Pseudomonas</taxon>
    </lineage>
</organism>
<dbReference type="Gene3D" id="3.40.720.10">
    <property type="entry name" value="Alkaline Phosphatase, subunit A"/>
    <property type="match status" value="1"/>
</dbReference>
<feature type="transmembrane region" description="Helical" evidence="6">
    <location>
        <begin position="53"/>
        <end position="75"/>
    </location>
</feature>
<dbReference type="Pfam" id="PF00884">
    <property type="entry name" value="Sulfatase"/>
    <property type="match status" value="1"/>
</dbReference>
<feature type="transmembrane region" description="Helical" evidence="6">
    <location>
        <begin position="172"/>
        <end position="195"/>
    </location>
</feature>
<comment type="caution">
    <text evidence="8">The sequence shown here is derived from an EMBL/GenBank/DDBJ whole genome shotgun (WGS) entry which is preliminary data.</text>
</comment>
<dbReference type="RefSeq" id="WP_322949194.1">
    <property type="nucleotide sequence ID" value="NZ_JAYEET010000035.1"/>
</dbReference>
<dbReference type="InterPro" id="IPR000917">
    <property type="entry name" value="Sulfatase_N"/>
</dbReference>
<feature type="transmembrane region" description="Helical" evidence="6">
    <location>
        <begin position="12"/>
        <end position="33"/>
    </location>
</feature>
<evidence type="ECO:0000313" key="8">
    <source>
        <dbReference type="EMBL" id="MEA1606274.1"/>
    </source>
</evidence>
<protein>
    <submittedName>
        <fullName evidence="8">Sulfatase-like hydrolase/transferase</fullName>
    </submittedName>
</protein>
<feature type="domain" description="Sulfatase N-terminal" evidence="7">
    <location>
        <begin position="280"/>
        <end position="549"/>
    </location>
</feature>
<evidence type="ECO:0000256" key="4">
    <source>
        <dbReference type="ARBA" id="ARBA00022989"/>
    </source>
</evidence>
<keyword evidence="3 6" id="KW-0812">Transmembrane</keyword>
<evidence type="ECO:0000256" key="2">
    <source>
        <dbReference type="ARBA" id="ARBA00022475"/>
    </source>
</evidence>
<dbReference type="InterPro" id="IPR050448">
    <property type="entry name" value="OpgB/LTA_synthase_biosynth"/>
</dbReference>
<dbReference type="PANTHER" id="PTHR47371">
    <property type="entry name" value="LIPOTEICHOIC ACID SYNTHASE"/>
    <property type="match status" value="1"/>
</dbReference>
<evidence type="ECO:0000256" key="5">
    <source>
        <dbReference type="ARBA" id="ARBA00023136"/>
    </source>
</evidence>
<feature type="transmembrane region" description="Helical" evidence="6">
    <location>
        <begin position="87"/>
        <end position="110"/>
    </location>
</feature>
<sequence length="652" mass="72503">MPQLHFAQLRYLSIIVAAWLVVFFLTRSALLATHLSDANVSVMQLFSLYGVGVVYDLSFLLYASLPLALYLLLCPRRLWQQRWHKQLLLGVVGVSLFVMLFTAVAEWLFWDEFGVRFNFIAVDYLVYSEEVINNILESYPIYPLLAMLAIVAIATTALLRKPVLAALDAPRLGTLPALFSVVGILLSAALSSALIGQDAPRGTDGNAYQRELASNGPFQFFAAFRNNELDYLQFYATLADADVAGLLRNEVREPNARFIGSDPQDIRRVIDNPGKPERLNVVLVTIESLSAKYLGSFGDNRGLTPNLDQLRQQSLSFSNFYATGTRTDRGLEAISLSMPPTPGRSIVKRIGRESGYGSLGQQFSAQGYDSVFIYGGRGYFDNMNAFFGGNGYRIVDQSSVAEADMVFQNAWGMSDEDIYTQTLKVADADHAAGKPFFLQLMTTSNHRPYTYPEGHIDIPSGDGREGAVKYTDYAIGQFLAQARDKPWFKQTVFIFIADHTAGSAGKEDLPVANYHIPLFIYAPAHIQPRELNDVASQIDLAPTLLGLLNMDYVSTFFGRNVLRDDRAPGRALLGNYQHLGLFDGSSLAILSPRKNMRRHDDALGLSHEIAVDATDALQRRNIAYYQGASHAFKEHLMAWRPTLLPGERLSKR</sequence>
<dbReference type="Gene3D" id="3.30.1120.80">
    <property type="match status" value="1"/>
</dbReference>
<reference evidence="8 9" key="1">
    <citation type="submission" date="2023-12" db="EMBL/GenBank/DDBJ databases">
        <title>Pseudomonas sp. T5W1.</title>
        <authorList>
            <person name="Maltman C."/>
        </authorList>
    </citation>
    <scope>NUCLEOTIDE SEQUENCE [LARGE SCALE GENOMIC DNA]</scope>
    <source>
        <strain evidence="8 9">T5W1</strain>
    </source>
</reference>
<keyword evidence="5 6" id="KW-0472">Membrane</keyword>
<evidence type="ECO:0000259" key="7">
    <source>
        <dbReference type="Pfam" id="PF00884"/>
    </source>
</evidence>
<keyword evidence="2" id="KW-1003">Cell membrane</keyword>
<evidence type="ECO:0000256" key="3">
    <source>
        <dbReference type="ARBA" id="ARBA00022692"/>
    </source>
</evidence>
<comment type="subcellular location">
    <subcellularLocation>
        <location evidence="1">Cell membrane</location>
        <topology evidence="1">Multi-pass membrane protein</topology>
    </subcellularLocation>
</comment>
<proteinExistence type="predicted"/>
<evidence type="ECO:0000256" key="1">
    <source>
        <dbReference type="ARBA" id="ARBA00004651"/>
    </source>
</evidence>
<dbReference type="Proteomes" id="UP001292571">
    <property type="component" value="Unassembled WGS sequence"/>
</dbReference>
<dbReference type="InterPro" id="IPR012160">
    <property type="entry name" value="LtaS-like"/>
</dbReference>
<name>A0ABU5P9C1_9PSED</name>
<dbReference type="EMBL" id="JAYEET010000035">
    <property type="protein sequence ID" value="MEA1606274.1"/>
    <property type="molecule type" value="Genomic_DNA"/>
</dbReference>